<organism evidence="1">
    <name type="scientific">uncultured marine virus</name>
    <dbReference type="NCBI Taxonomy" id="186617"/>
    <lineage>
        <taxon>Viruses</taxon>
        <taxon>environmental samples</taxon>
    </lineage>
</organism>
<sequence length="75" mass="8977">MKLDELKKEYLKETEKLLGSGQEALQVELLEIDTLDKFKEMLIEDSRVWHREGAEHDHHLYHKIGWLADKYIKTL</sequence>
<proteinExistence type="predicted"/>
<protein>
    <submittedName>
        <fullName evidence="1">Uncharacterized protein</fullName>
    </submittedName>
</protein>
<dbReference type="EMBL" id="KR029600">
    <property type="protein sequence ID" value="AKH47988.1"/>
    <property type="molecule type" value="Genomic_DNA"/>
</dbReference>
<accession>A0A0F7L8U0</accession>
<reference evidence="1" key="1">
    <citation type="journal article" date="2015" name="Front. Microbiol.">
        <title>Combining genomic sequencing methods to explore viral diversity and reveal potential virus-host interactions.</title>
        <authorList>
            <person name="Chow C.E."/>
            <person name="Winget D.M."/>
            <person name="White R.A.III."/>
            <person name="Hallam S.J."/>
            <person name="Suttle C.A."/>
        </authorList>
    </citation>
    <scope>NUCLEOTIDE SEQUENCE</scope>
    <source>
        <strain evidence="1">Oxic1_5</strain>
    </source>
</reference>
<name>A0A0F7L8U0_9VIRU</name>
<reference evidence="1" key="2">
    <citation type="submission" date="2015-03" db="EMBL/GenBank/DDBJ databases">
        <authorList>
            <person name="Chow C.-E.T."/>
            <person name="Winget D.M."/>
            <person name="White R.A.III."/>
            <person name="Hallam S.J."/>
            <person name="Suttle C.A."/>
        </authorList>
    </citation>
    <scope>NUCLEOTIDE SEQUENCE</scope>
    <source>
        <strain evidence="1">Oxic1_5</strain>
    </source>
</reference>
<evidence type="ECO:0000313" key="1">
    <source>
        <dbReference type="EMBL" id="AKH47988.1"/>
    </source>
</evidence>